<evidence type="ECO:0000256" key="6">
    <source>
        <dbReference type="ARBA" id="ARBA00022741"/>
    </source>
</evidence>
<evidence type="ECO:0000313" key="15">
    <source>
        <dbReference type="Proteomes" id="UP000003075"/>
    </source>
</evidence>
<comment type="catalytic activity">
    <reaction evidence="12">
        <text>D-ribose + ATP = D-ribose 5-phosphate + ADP + H(+)</text>
        <dbReference type="Rhea" id="RHEA:13697"/>
        <dbReference type="ChEBI" id="CHEBI:15378"/>
        <dbReference type="ChEBI" id="CHEBI:30616"/>
        <dbReference type="ChEBI" id="CHEBI:47013"/>
        <dbReference type="ChEBI" id="CHEBI:78346"/>
        <dbReference type="ChEBI" id="CHEBI:456216"/>
        <dbReference type="EC" id="2.7.1.15"/>
    </reaction>
</comment>
<feature type="binding site" evidence="12">
    <location>
        <position position="169"/>
    </location>
    <ligand>
        <name>substrate</name>
    </ligand>
</feature>
<dbReference type="CDD" id="cd01174">
    <property type="entry name" value="ribokinase"/>
    <property type="match status" value="1"/>
</dbReference>
<reference evidence="14 15" key="1">
    <citation type="journal article" date="2010" name="Appl. Microbiol. Biotechnol.">
        <title>Genotypic diversity in Oenococcus oeni by high-density microarray comparative genome hybridization and whole genome sequencing.</title>
        <authorList>
            <person name="Borneman A.R."/>
            <person name="Bartowsky E.J."/>
            <person name="McCarthy J."/>
            <person name="Chambers P.J."/>
        </authorList>
    </citation>
    <scope>NUCLEOTIDE SEQUENCE [LARGE SCALE GENOMIC DNA]</scope>
    <source>
        <strain evidence="14 15">AWRIB429</strain>
    </source>
</reference>
<dbReference type="InterPro" id="IPR011611">
    <property type="entry name" value="PfkB_dom"/>
</dbReference>
<name>D3LBB4_OENOE</name>
<keyword evidence="8 12" id="KW-0067">ATP-binding</keyword>
<feature type="binding site" evidence="12">
    <location>
        <position position="317"/>
    </location>
    <ligand>
        <name>K(+)</name>
        <dbReference type="ChEBI" id="CHEBI:29103"/>
    </ligand>
</feature>
<accession>D3LBB4</accession>
<evidence type="ECO:0000259" key="13">
    <source>
        <dbReference type="Pfam" id="PF00294"/>
    </source>
</evidence>
<dbReference type="InterPro" id="IPR029056">
    <property type="entry name" value="Ribokinase-like"/>
</dbReference>
<dbReference type="SUPFAM" id="SSF53613">
    <property type="entry name" value="Ribokinase-like"/>
    <property type="match status" value="1"/>
</dbReference>
<feature type="binding site" evidence="12">
    <location>
        <position position="213"/>
    </location>
    <ligand>
        <name>ATP</name>
        <dbReference type="ChEBI" id="CHEBI:30616"/>
    </ligand>
</feature>
<proteinExistence type="inferred from homology"/>
<comment type="similarity">
    <text evidence="1">Belongs to the carbohydrate kinase pfkB family.</text>
</comment>
<dbReference type="PROSITE" id="PS00584">
    <property type="entry name" value="PFKB_KINASES_2"/>
    <property type="match status" value="1"/>
</dbReference>
<dbReference type="PANTHER" id="PTHR10584:SF166">
    <property type="entry name" value="RIBOKINASE"/>
    <property type="match status" value="1"/>
</dbReference>
<organism evidence="14 15">
    <name type="scientific">Oenococcus oeni AWRIB429</name>
    <dbReference type="NCBI Taxonomy" id="655225"/>
    <lineage>
        <taxon>Bacteria</taxon>
        <taxon>Bacillati</taxon>
        <taxon>Bacillota</taxon>
        <taxon>Bacilli</taxon>
        <taxon>Lactobacillales</taxon>
        <taxon>Lactobacillaceae</taxon>
        <taxon>Oenococcus</taxon>
    </lineage>
</organism>
<evidence type="ECO:0000256" key="4">
    <source>
        <dbReference type="ARBA" id="ARBA00022679"/>
    </source>
</evidence>
<feature type="domain" description="Carbohydrate kinase PfkB" evidence="13">
    <location>
        <begin position="31"/>
        <end position="324"/>
    </location>
</feature>
<comment type="cofactor">
    <cofactor evidence="12">
        <name>Mg(2+)</name>
        <dbReference type="ChEBI" id="CHEBI:18420"/>
    </cofactor>
    <text evidence="12">Requires a divalent cation, most likely magnesium in vivo, as an electrophilic catalyst to aid phosphoryl group transfer. It is the chelate of the metal and the nucleotide that is the actual substrate.</text>
</comment>
<evidence type="ECO:0000313" key="14">
    <source>
        <dbReference type="EMBL" id="EFD87818.1"/>
    </source>
</evidence>
<dbReference type="HAMAP" id="MF_01987">
    <property type="entry name" value="Ribokinase"/>
    <property type="match status" value="1"/>
</dbReference>
<evidence type="ECO:0000256" key="7">
    <source>
        <dbReference type="ARBA" id="ARBA00022777"/>
    </source>
</evidence>
<dbReference type="GO" id="GO:0004747">
    <property type="term" value="F:ribokinase activity"/>
    <property type="evidence" value="ECO:0007669"/>
    <property type="project" value="UniProtKB-UniRule"/>
</dbReference>
<comment type="function">
    <text evidence="12">Catalyzes the phosphorylation of ribose at O-5 in a reaction requiring ATP and magnesium. The resulting D-ribose-5-phosphate can then be used either for sythesis of nucleotides, histidine, and tryptophan, or as a component of the pentose phosphate pathway.</text>
</comment>
<dbReference type="PANTHER" id="PTHR10584">
    <property type="entry name" value="SUGAR KINASE"/>
    <property type="match status" value="1"/>
</dbReference>
<feature type="binding site" evidence="12">
    <location>
        <begin position="68"/>
        <end position="72"/>
    </location>
    <ligand>
        <name>substrate</name>
    </ligand>
</feature>
<protein>
    <recommendedName>
        <fullName evidence="3 12">Ribokinase</fullName>
        <shortName evidence="12">RK</shortName>
        <ecNumber evidence="2 12">2.7.1.15</ecNumber>
    </recommendedName>
</protein>
<dbReference type="UniPathway" id="UPA00916">
    <property type="reaction ID" value="UER00889"/>
</dbReference>
<dbReference type="NCBIfam" id="TIGR02152">
    <property type="entry name" value="D_ribokin_bact"/>
    <property type="match status" value="1"/>
</dbReference>
<keyword evidence="6 12" id="KW-0547">Nucleotide-binding</keyword>
<dbReference type="Proteomes" id="UP000003075">
    <property type="component" value="Unassembled WGS sequence"/>
</dbReference>
<comment type="caution">
    <text evidence="14">The sequence shown here is derived from an EMBL/GenBank/DDBJ whole genome shotgun (WGS) entry which is preliminary data.</text>
</comment>
<evidence type="ECO:0000256" key="12">
    <source>
        <dbReference type="HAMAP-Rule" id="MF_01987"/>
    </source>
</evidence>
<comment type="activity regulation">
    <text evidence="12">Activated by a monovalent cation that binds near, but not in, the active site. The most likely occupant of the site in vivo is potassium. Ion binding induces a conformational change that may alter substrate affinity.</text>
</comment>
<dbReference type="Gene3D" id="3.40.1190.20">
    <property type="match status" value="1"/>
</dbReference>
<comment type="similarity">
    <text evidence="12">Belongs to the carbohydrate kinase PfkB family. Ribokinase subfamily.</text>
</comment>
<evidence type="ECO:0000256" key="11">
    <source>
        <dbReference type="ARBA" id="ARBA00023277"/>
    </source>
</evidence>
<comment type="caution">
    <text evidence="12">Lacks conserved residue(s) required for the propagation of feature annotation.</text>
</comment>
<dbReference type="GO" id="GO:0005524">
    <property type="term" value="F:ATP binding"/>
    <property type="evidence" value="ECO:0007669"/>
    <property type="project" value="UniProtKB-UniRule"/>
</dbReference>
<evidence type="ECO:0000256" key="9">
    <source>
        <dbReference type="ARBA" id="ARBA00022842"/>
    </source>
</evidence>
<keyword evidence="12" id="KW-0963">Cytoplasm</keyword>
<dbReference type="InterPro" id="IPR011877">
    <property type="entry name" value="Ribokinase"/>
</dbReference>
<keyword evidence="5 12" id="KW-0479">Metal-binding</keyword>
<feature type="active site" description="Proton acceptor" evidence="12">
    <location>
        <position position="281"/>
    </location>
</feature>
<dbReference type="GO" id="GO:0005829">
    <property type="term" value="C:cytosol"/>
    <property type="evidence" value="ECO:0007669"/>
    <property type="project" value="TreeGrafter"/>
</dbReference>
<feature type="binding site" evidence="12">
    <location>
        <begin position="40"/>
        <end position="42"/>
    </location>
    <ligand>
        <name>substrate</name>
    </ligand>
</feature>
<keyword evidence="4 12" id="KW-0808">Transferase</keyword>
<keyword evidence="7 12" id="KW-0418">Kinase</keyword>
<feature type="binding site" evidence="12">
    <location>
        <position position="321"/>
    </location>
    <ligand>
        <name>K(+)</name>
        <dbReference type="ChEBI" id="CHEBI:29103"/>
    </ligand>
</feature>
<dbReference type="InterPro" id="IPR002139">
    <property type="entry name" value="Ribo/fructo_kinase"/>
</dbReference>
<evidence type="ECO:0000256" key="3">
    <source>
        <dbReference type="ARBA" id="ARBA00016943"/>
    </source>
</evidence>
<evidence type="ECO:0000256" key="1">
    <source>
        <dbReference type="ARBA" id="ARBA00005380"/>
    </source>
</evidence>
<feature type="binding site" evidence="12">
    <location>
        <position position="275"/>
    </location>
    <ligand>
        <name>K(+)</name>
        <dbReference type="ChEBI" id="CHEBI:29103"/>
    </ligand>
</feature>
<dbReference type="PRINTS" id="PR00990">
    <property type="entry name" value="RIBOKINASE"/>
</dbReference>
<dbReference type="EC" id="2.7.1.15" evidence="2 12"/>
<feature type="binding site" evidence="12">
    <location>
        <position position="277"/>
    </location>
    <ligand>
        <name>K(+)</name>
        <dbReference type="ChEBI" id="CHEBI:29103"/>
    </ligand>
</feature>
<dbReference type="Pfam" id="PF00294">
    <property type="entry name" value="PfkB"/>
    <property type="match status" value="1"/>
</dbReference>
<evidence type="ECO:0000256" key="8">
    <source>
        <dbReference type="ARBA" id="ARBA00022840"/>
    </source>
</evidence>
<sequence>MLDYLIDKVSKAFYLIFTNFILDKKEVDLVNKVIVLGSLNVDTILKIKRFPNPGETLETLDKSSAAGGKGANQAVAAVRSGAQTTMIGQIGHDDLGKFMIDSLQNDHINVSPITVNDTVGTGTATVLLDENGQNCILVYGGANQKISPEDIKKISDNIKNSDFLISQFETPQNATKAAFEIAKENSLTTILNPAPASKIDSSLLTLTDLIVPNETESTVLTGIKITDEKSMIETAKAFSKMGIDNLIITIGDRGVFYSTKEKSELVSAYHVKAVDTTAAGDTFIGALSSQLKKDLSNIKSAISFAQCASSITVQRLGAQPSIPTLNEIRIAEKNYESVKN</sequence>
<dbReference type="AlphaFoldDB" id="D3LBB4"/>
<feature type="binding site" evidence="12">
    <location>
        <position position="315"/>
    </location>
    <ligand>
        <name>K(+)</name>
        <dbReference type="ChEBI" id="CHEBI:29103"/>
    </ligand>
</feature>
<comment type="subunit">
    <text evidence="12">Homodimer.</text>
</comment>
<dbReference type="InterPro" id="IPR002173">
    <property type="entry name" value="Carboh/pur_kinase_PfkB_CS"/>
</dbReference>
<feature type="binding site" evidence="12">
    <location>
        <position position="312"/>
    </location>
    <ligand>
        <name>K(+)</name>
        <dbReference type="ChEBI" id="CHEBI:29103"/>
    </ligand>
</feature>
<keyword evidence="11 12" id="KW-0119">Carbohydrate metabolism</keyword>
<evidence type="ECO:0000256" key="10">
    <source>
        <dbReference type="ARBA" id="ARBA00022958"/>
    </source>
</evidence>
<dbReference type="GO" id="GO:0019303">
    <property type="term" value="P:D-ribose catabolic process"/>
    <property type="evidence" value="ECO:0007669"/>
    <property type="project" value="UniProtKB-UniRule"/>
</dbReference>
<evidence type="ECO:0000256" key="2">
    <source>
        <dbReference type="ARBA" id="ARBA00012035"/>
    </source>
</evidence>
<feature type="binding site" evidence="12">
    <location>
        <begin position="249"/>
        <end position="254"/>
    </location>
    <ligand>
        <name>ATP</name>
        <dbReference type="ChEBI" id="CHEBI:30616"/>
    </ligand>
</feature>
<feature type="binding site" evidence="12">
    <location>
        <begin position="280"/>
        <end position="281"/>
    </location>
    <ligand>
        <name>ATP</name>
        <dbReference type="ChEBI" id="CHEBI:30616"/>
    </ligand>
</feature>
<keyword evidence="9 12" id="KW-0460">Magnesium</keyword>
<feature type="binding site" evidence="12">
    <location>
        <position position="281"/>
    </location>
    <ligand>
        <name>substrate</name>
    </ligand>
</feature>
<dbReference type="EMBL" id="ACSE01000029">
    <property type="protein sequence ID" value="EFD87818.1"/>
    <property type="molecule type" value="Genomic_DNA"/>
</dbReference>
<comment type="pathway">
    <text evidence="12">Carbohydrate metabolism; D-ribose degradation; D-ribose 5-phosphate from beta-D-ribopyranose: step 2/2.</text>
</comment>
<dbReference type="GO" id="GO:0046872">
    <property type="term" value="F:metal ion binding"/>
    <property type="evidence" value="ECO:0007669"/>
    <property type="project" value="UniProtKB-KW"/>
</dbReference>
<gene>
    <name evidence="12" type="primary">rbsK</name>
    <name evidence="14" type="ORF">AWRIB429_1644</name>
</gene>
<evidence type="ECO:0000256" key="5">
    <source>
        <dbReference type="ARBA" id="ARBA00022723"/>
    </source>
</evidence>
<comment type="subcellular location">
    <subcellularLocation>
        <location evidence="12">Cytoplasm</location>
    </subcellularLocation>
</comment>
<keyword evidence="10 12" id="KW-0630">Potassium</keyword>